<dbReference type="GeneTree" id="ENSGT00940000178512"/>
<name>A0A3B3VLI7_9TELE</name>
<dbReference type="Proteomes" id="UP000261500">
    <property type="component" value="Unplaced"/>
</dbReference>
<evidence type="ECO:0000313" key="2">
    <source>
        <dbReference type="Proteomes" id="UP000261500"/>
    </source>
</evidence>
<sequence>PSSDESLRMEGSCAAHLVLRSLGYIRIVKCPSGCTCSKETLICVGASQIPRTIPTEINSL</sequence>
<proteinExistence type="predicted"/>
<accession>A0A3B3VLI7</accession>
<reference evidence="1" key="1">
    <citation type="submission" date="2025-08" db="UniProtKB">
        <authorList>
            <consortium name="Ensembl"/>
        </authorList>
    </citation>
    <scope>IDENTIFICATION</scope>
</reference>
<dbReference type="Ensembl" id="ENSPLAT00000017323.1">
    <property type="protein sequence ID" value="ENSPLAP00000025846.1"/>
    <property type="gene ID" value="ENSPLAG00000013164.1"/>
</dbReference>
<organism evidence="1 2">
    <name type="scientific">Poecilia latipinna</name>
    <name type="common">sailfin molly</name>
    <dbReference type="NCBI Taxonomy" id="48699"/>
    <lineage>
        <taxon>Eukaryota</taxon>
        <taxon>Metazoa</taxon>
        <taxon>Chordata</taxon>
        <taxon>Craniata</taxon>
        <taxon>Vertebrata</taxon>
        <taxon>Euteleostomi</taxon>
        <taxon>Actinopterygii</taxon>
        <taxon>Neopterygii</taxon>
        <taxon>Teleostei</taxon>
        <taxon>Neoteleostei</taxon>
        <taxon>Acanthomorphata</taxon>
        <taxon>Ovalentaria</taxon>
        <taxon>Atherinomorphae</taxon>
        <taxon>Cyprinodontiformes</taxon>
        <taxon>Poeciliidae</taxon>
        <taxon>Poeciliinae</taxon>
        <taxon>Poecilia</taxon>
    </lineage>
</organism>
<protein>
    <submittedName>
        <fullName evidence="1">Uncharacterized protein</fullName>
    </submittedName>
</protein>
<dbReference type="AlphaFoldDB" id="A0A3B3VLI7"/>
<dbReference type="STRING" id="48699.ENSPLAP00000025846"/>
<keyword evidence="2" id="KW-1185">Reference proteome</keyword>
<evidence type="ECO:0000313" key="1">
    <source>
        <dbReference type="Ensembl" id="ENSPLAP00000025846.1"/>
    </source>
</evidence>
<reference evidence="1" key="2">
    <citation type="submission" date="2025-09" db="UniProtKB">
        <authorList>
            <consortium name="Ensembl"/>
        </authorList>
    </citation>
    <scope>IDENTIFICATION</scope>
</reference>